<reference evidence="9" key="1">
    <citation type="submission" date="2020-10" db="EMBL/GenBank/DDBJ databases">
        <authorList>
            <person name="Gilroy R."/>
        </authorList>
    </citation>
    <scope>NUCLEOTIDE SEQUENCE</scope>
    <source>
        <strain evidence="9">10406</strain>
    </source>
</reference>
<dbReference type="Pfam" id="PF00828">
    <property type="entry name" value="Ribosomal_L27A"/>
    <property type="match status" value="1"/>
</dbReference>
<dbReference type="AlphaFoldDB" id="A0A9D1SW46"/>
<evidence type="ECO:0000259" key="8">
    <source>
        <dbReference type="Pfam" id="PF00828"/>
    </source>
</evidence>
<proteinExistence type="inferred from homology"/>
<organism evidence="9 10">
    <name type="scientific">Candidatus Limadaptatus stercoripullorum</name>
    <dbReference type="NCBI Taxonomy" id="2840846"/>
    <lineage>
        <taxon>Bacteria</taxon>
        <taxon>Bacillati</taxon>
        <taxon>Bacillota</taxon>
        <taxon>Clostridia</taxon>
        <taxon>Eubacteriales</taxon>
        <taxon>Candidatus Limadaptatus</taxon>
    </lineage>
</organism>
<dbReference type="GO" id="GO:0019843">
    <property type="term" value="F:rRNA binding"/>
    <property type="evidence" value="ECO:0007669"/>
    <property type="project" value="UniProtKB-UniRule"/>
</dbReference>
<evidence type="ECO:0000256" key="1">
    <source>
        <dbReference type="ARBA" id="ARBA00007320"/>
    </source>
</evidence>
<dbReference type="GO" id="GO:0003735">
    <property type="term" value="F:structural constituent of ribosome"/>
    <property type="evidence" value="ECO:0007669"/>
    <property type="project" value="InterPro"/>
</dbReference>
<reference evidence="9" key="2">
    <citation type="journal article" date="2021" name="PeerJ">
        <title>Extensive microbial diversity within the chicken gut microbiome revealed by metagenomics and culture.</title>
        <authorList>
            <person name="Gilroy R."/>
            <person name="Ravi A."/>
            <person name="Getino M."/>
            <person name="Pursley I."/>
            <person name="Horton D.L."/>
            <person name="Alikhan N.F."/>
            <person name="Baker D."/>
            <person name="Gharbi K."/>
            <person name="Hall N."/>
            <person name="Watson M."/>
            <person name="Adriaenssens E.M."/>
            <person name="Foster-Nyarko E."/>
            <person name="Jarju S."/>
            <person name="Secka A."/>
            <person name="Antonio M."/>
            <person name="Oren A."/>
            <person name="Chaudhuri R.R."/>
            <person name="La Ragione R."/>
            <person name="Hildebrand F."/>
            <person name="Pallen M.J."/>
        </authorList>
    </citation>
    <scope>NUCLEOTIDE SEQUENCE</scope>
    <source>
        <strain evidence="9">10406</strain>
    </source>
</reference>
<dbReference type="GO" id="GO:0006412">
    <property type="term" value="P:translation"/>
    <property type="evidence" value="ECO:0007669"/>
    <property type="project" value="UniProtKB-UniRule"/>
</dbReference>
<feature type="compositionally biased region" description="Basic and acidic residues" evidence="7">
    <location>
        <begin position="1"/>
        <end position="10"/>
    </location>
</feature>
<evidence type="ECO:0000313" key="9">
    <source>
        <dbReference type="EMBL" id="HIU98255.1"/>
    </source>
</evidence>
<gene>
    <name evidence="5 9" type="primary">rplO</name>
    <name evidence="9" type="ORF">IAC73_00220</name>
</gene>
<evidence type="ECO:0000256" key="5">
    <source>
        <dbReference type="HAMAP-Rule" id="MF_01341"/>
    </source>
</evidence>
<keyword evidence="2 5" id="KW-0694">RNA-binding</keyword>
<dbReference type="SUPFAM" id="SSF52080">
    <property type="entry name" value="Ribosomal proteins L15p and L18e"/>
    <property type="match status" value="1"/>
</dbReference>
<evidence type="ECO:0000256" key="6">
    <source>
        <dbReference type="RuleBase" id="RU003888"/>
    </source>
</evidence>
<evidence type="ECO:0000256" key="7">
    <source>
        <dbReference type="SAM" id="MobiDB-lite"/>
    </source>
</evidence>
<protein>
    <recommendedName>
        <fullName evidence="5">Large ribosomal subunit protein uL15</fullName>
    </recommendedName>
</protein>
<keyword evidence="4 5" id="KW-0687">Ribonucleoprotein</keyword>
<dbReference type="GO" id="GO:0022625">
    <property type="term" value="C:cytosolic large ribosomal subunit"/>
    <property type="evidence" value="ECO:0007669"/>
    <property type="project" value="TreeGrafter"/>
</dbReference>
<comment type="similarity">
    <text evidence="1 5 6">Belongs to the universal ribosomal protein uL15 family.</text>
</comment>
<evidence type="ECO:0000256" key="3">
    <source>
        <dbReference type="ARBA" id="ARBA00022980"/>
    </source>
</evidence>
<dbReference type="InterPro" id="IPR001196">
    <property type="entry name" value="Ribosomal_uL15_CS"/>
</dbReference>
<keyword evidence="3 5" id="KW-0689">Ribosomal protein</keyword>
<dbReference type="PANTHER" id="PTHR12934">
    <property type="entry name" value="50S RIBOSOMAL PROTEIN L15"/>
    <property type="match status" value="1"/>
</dbReference>
<dbReference type="HAMAP" id="MF_01341">
    <property type="entry name" value="Ribosomal_uL15"/>
    <property type="match status" value="1"/>
</dbReference>
<feature type="region of interest" description="Disordered" evidence="7">
    <location>
        <begin position="1"/>
        <end position="57"/>
    </location>
</feature>
<dbReference type="NCBIfam" id="TIGR01071">
    <property type="entry name" value="rplO_bact"/>
    <property type="match status" value="1"/>
</dbReference>
<comment type="subunit">
    <text evidence="5">Part of the 50S ribosomal subunit.</text>
</comment>
<dbReference type="Proteomes" id="UP000886857">
    <property type="component" value="Unassembled WGS sequence"/>
</dbReference>
<comment type="caution">
    <text evidence="9">The sequence shown here is derived from an EMBL/GenBank/DDBJ whole genome shotgun (WGS) entry which is preliminary data.</text>
</comment>
<dbReference type="EMBL" id="DVOE01000002">
    <property type="protein sequence ID" value="HIU98255.1"/>
    <property type="molecule type" value="Genomic_DNA"/>
</dbReference>
<dbReference type="InterPro" id="IPR005749">
    <property type="entry name" value="Ribosomal_uL15_bac-type"/>
</dbReference>
<sequence>MYIHDMKGAEGAKTSPKRVGRGIGSGTGKTSTRGHKGQWARSGGGVRPNFEGGQMPLTRRIPKKGFNNKRFAHAYTVVNLDVFNAFEDGAVVGIDELVAAGLVKVVEPYGLKVLAGGELEKKVTVRANKFSAAAEAKIKKAGGNAEVL</sequence>
<dbReference type="Gene3D" id="3.100.10.10">
    <property type="match status" value="1"/>
</dbReference>
<evidence type="ECO:0000313" key="10">
    <source>
        <dbReference type="Proteomes" id="UP000886857"/>
    </source>
</evidence>
<feature type="domain" description="Large ribosomal subunit protein uL15/eL18" evidence="8">
    <location>
        <begin position="78"/>
        <end position="146"/>
    </location>
</feature>
<comment type="function">
    <text evidence="5">Binds to the 23S rRNA.</text>
</comment>
<dbReference type="PANTHER" id="PTHR12934:SF11">
    <property type="entry name" value="LARGE RIBOSOMAL SUBUNIT PROTEIN UL15M"/>
    <property type="match status" value="1"/>
</dbReference>
<evidence type="ECO:0000256" key="4">
    <source>
        <dbReference type="ARBA" id="ARBA00023274"/>
    </source>
</evidence>
<dbReference type="InterPro" id="IPR030878">
    <property type="entry name" value="Ribosomal_uL15"/>
</dbReference>
<dbReference type="InterPro" id="IPR036227">
    <property type="entry name" value="Ribosomal_uL15/eL18_sf"/>
</dbReference>
<accession>A0A9D1SW46</accession>
<dbReference type="InterPro" id="IPR021131">
    <property type="entry name" value="Ribosomal_uL15/eL18"/>
</dbReference>
<name>A0A9D1SW46_9FIRM</name>
<keyword evidence="5" id="KW-0699">rRNA-binding</keyword>
<evidence type="ECO:0000256" key="2">
    <source>
        <dbReference type="ARBA" id="ARBA00022884"/>
    </source>
</evidence>
<dbReference type="PROSITE" id="PS00475">
    <property type="entry name" value="RIBOSOMAL_L15"/>
    <property type="match status" value="1"/>
</dbReference>